<reference evidence="1" key="3">
    <citation type="submission" date="2022-04" db="EMBL/GenBank/DDBJ databases">
        <authorList>
            <person name="Livingstone P.G."/>
        </authorList>
    </citation>
    <scope>NUCLEOTIDE SEQUENCE</scope>
    <source>
        <strain evidence="1">BRON_8</strain>
    </source>
</reference>
<comment type="caution">
    <text evidence="2">The sequence shown here is derived from an EMBL/GenBank/DDBJ whole genome shotgun (WGS) entry which is preliminary data.</text>
</comment>
<dbReference type="AlphaFoldDB" id="A0A4Q2KSV8"/>
<evidence type="ECO:0000313" key="1">
    <source>
        <dbReference type="EMBL" id="MDK4512919.1"/>
    </source>
</evidence>
<keyword evidence="4" id="KW-1185">Reference proteome</keyword>
<dbReference type="Proteomes" id="UP000289216">
    <property type="component" value="Unassembled WGS sequence"/>
</dbReference>
<evidence type="ECO:0000313" key="2">
    <source>
        <dbReference type="EMBL" id="RXZ68578.1"/>
    </source>
</evidence>
<reference evidence="1" key="2">
    <citation type="journal article" date="2022" name="Gene">
        <title>A genome-led study on the pathogenesis of Fusobacterium necrophorum infections.</title>
        <authorList>
            <person name="Thapa G."/>
            <person name="Jayal A."/>
            <person name="Sikazwe E."/>
            <person name="Perry T."/>
            <person name="Mohammed Al Balushi A."/>
            <person name="Livingstone P."/>
        </authorList>
    </citation>
    <scope>NUCLEOTIDE SEQUENCE</scope>
    <source>
        <strain evidence="1">BRON_8</strain>
    </source>
</reference>
<organism evidence="2 3">
    <name type="scientific">Fusobacterium necrophorum</name>
    <dbReference type="NCBI Taxonomy" id="859"/>
    <lineage>
        <taxon>Bacteria</taxon>
        <taxon>Fusobacteriati</taxon>
        <taxon>Fusobacteriota</taxon>
        <taxon>Fusobacteriia</taxon>
        <taxon>Fusobacteriales</taxon>
        <taxon>Fusobacteriaceae</taxon>
        <taxon>Fusobacterium</taxon>
    </lineage>
</organism>
<proteinExistence type="predicted"/>
<reference evidence="2 3" key="1">
    <citation type="submission" date="2019-01" db="EMBL/GenBank/DDBJ databases">
        <title>Fusobacterium necrophorum Isolated From the Uterus of Dairy Cows.</title>
        <authorList>
            <person name="Francis A.M."/>
        </authorList>
    </citation>
    <scope>NUCLEOTIDE SEQUENCE [LARGE SCALE GENOMIC DNA]</scope>
    <source>
        <strain evidence="2 3">KG35</strain>
    </source>
</reference>
<name>A0A4Q2KSV8_9FUSO</name>
<dbReference type="RefSeq" id="WP_062624518.1">
    <property type="nucleotide sequence ID" value="NZ_CP197399.1"/>
</dbReference>
<gene>
    <name evidence="2" type="ORF">EPT53_09490</name>
    <name evidence="1" type="ORF">MWG07_11730</name>
</gene>
<sequence length="68" mass="8525">MNELKVEKGTSFIEFYYRGLDTQTAEELLAYIRINKWYFDRQKEEIKEQFRRIYQIRKRNEVRNGKKD</sequence>
<protein>
    <submittedName>
        <fullName evidence="2">Uncharacterized protein</fullName>
    </submittedName>
</protein>
<accession>A0A4Q2KSV8</accession>
<dbReference type="EMBL" id="JAMGTK010000029">
    <property type="protein sequence ID" value="MDK4512919.1"/>
    <property type="molecule type" value="Genomic_DNA"/>
</dbReference>
<dbReference type="EMBL" id="SBAP01000026">
    <property type="protein sequence ID" value="RXZ68578.1"/>
    <property type="molecule type" value="Genomic_DNA"/>
</dbReference>
<evidence type="ECO:0000313" key="4">
    <source>
        <dbReference type="Proteomes" id="UP001173223"/>
    </source>
</evidence>
<dbReference type="Proteomes" id="UP001173223">
    <property type="component" value="Unassembled WGS sequence"/>
</dbReference>
<evidence type="ECO:0000313" key="3">
    <source>
        <dbReference type="Proteomes" id="UP000289216"/>
    </source>
</evidence>